<keyword evidence="3" id="KW-0732">Signal</keyword>
<gene>
    <name evidence="5" type="ORF">PROFUN_06320</name>
</gene>
<reference evidence="5 6" key="1">
    <citation type="journal article" date="2018" name="Genome Biol. Evol.">
        <title>Multiple Roots of Fruiting Body Formation in Amoebozoa.</title>
        <authorList>
            <person name="Hillmann F."/>
            <person name="Forbes G."/>
            <person name="Novohradska S."/>
            <person name="Ferling I."/>
            <person name="Riege K."/>
            <person name="Groth M."/>
            <person name="Westermann M."/>
            <person name="Marz M."/>
            <person name="Spaller T."/>
            <person name="Winckler T."/>
            <person name="Schaap P."/>
            <person name="Glockner G."/>
        </authorList>
    </citation>
    <scope>NUCLEOTIDE SEQUENCE [LARGE SCALE GENOMIC DNA]</scope>
    <source>
        <strain evidence="5 6">Jena</strain>
    </source>
</reference>
<evidence type="ECO:0000259" key="4">
    <source>
        <dbReference type="PROSITE" id="PS51910"/>
    </source>
</evidence>
<dbReference type="InterPro" id="IPR050542">
    <property type="entry name" value="Glycosyl_Hydrlase18_Chitinase"/>
</dbReference>
<evidence type="ECO:0000313" key="5">
    <source>
        <dbReference type="EMBL" id="PRP85726.1"/>
    </source>
</evidence>
<dbReference type="AlphaFoldDB" id="A0A2P6NP55"/>
<dbReference type="PANTHER" id="PTHR45708">
    <property type="entry name" value="ENDOCHITINASE"/>
    <property type="match status" value="1"/>
</dbReference>
<dbReference type="Pfam" id="PF00704">
    <property type="entry name" value="Glyco_hydro_18"/>
    <property type="match status" value="1"/>
</dbReference>
<dbReference type="InParanoid" id="A0A2P6NP55"/>
<name>A0A2P6NP55_9EUKA</name>
<keyword evidence="1" id="KW-0378">Hydrolase</keyword>
<sequence length="352" mass="37683">MRTPLLLLLLLSFSWAQNISAPILSGPKYAVYIDGAAGWWGEALARSLNVPGYAPKNAYNNVILAFWLPDRAADLASAWASLDDSTKTTYLNAYHNAGIRVTVSAFGSTVNPATQNLDATATANSFAQWIISNRLDGADVDYEDSASFENNIGATWLITFNKVLRAALPSPQYTISHAPQGPYFMDTKYPDGAYNTIHQKAGSGIDWYNVQFYNQDSTTYSTCDTLLVASDGWASNTAVSQLIAKNIPASKIVIGKPIAKTDAYNTGFMSSSDLAACGKMAKDKGRFGGFMGWQYPSDVNGTWINAIAIENDSATNQPTGSDVLKPTSVKPGIAAAVQLSVAALIMACLLAL</sequence>
<feature type="chain" id="PRO_5015114910" description="GH18 domain-containing protein" evidence="3">
    <location>
        <begin position="17"/>
        <end position="352"/>
    </location>
</feature>
<feature type="domain" description="GH18" evidence="4">
    <location>
        <begin position="27"/>
        <end position="314"/>
    </location>
</feature>
<dbReference type="InterPro" id="IPR017853">
    <property type="entry name" value="GH"/>
</dbReference>
<evidence type="ECO:0000313" key="6">
    <source>
        <dbReference type="Proteomes" id="UP000241769"/>
    </source>
</evidence>
<evidence type="ECO:0000256" key="1">
    <source>
        <dbReference type="ARBA" id="ARBA00022801"/>
    </source>
</evidence>
<dbReference type="Gene3D" id="3.20.20.80">
    <property type="entry name" value="Glycosidases"/>
    <property type="match status" value="1"/>
</dbReference>
<dbReference type="CDD" id="cd00598">
    <property type="entry name" value="GH18_chitinase-like"/>
    <property type="match status" value="1"/>
</dbReference>
<protein>
    <recommendedName>
        <fullName evidence="4">GH18 domain-containing protein</fullName>
    </recommendedName>
</protein>
<dbReference type="GO" id="GO:0005975">
    <property type="term" value="P:carbohydrate metabolic process"/>
    <property type="evidence" value="ECO:0007669"/>
    <property type="project" value="InterPro"/>
</dbReference>
<accession>A0A2P6NP55</accession>
<dbReference type="Proteomes" id="UP000241769">
    <property type="component" value="Unassembled WGS sequence"/>
</dbReference>
<dbReference type="OrthoDB" id="3012298at2759"/>
<evidence type="ECO:0000256" key="2">
    <source>
        <dbReference type="ARBA" id="ARBA00023295"/>
    </source>
</evidence>
<dbReference type="GO" id="GO:0016798">
    <property type="term" value="F:hydrolase activity, acting on glycosyl bonds"/>
    <property type="evidence" value="ECO:0007669"/>
    <property type="project" value="UniProtKB-KW"/>
</dbReference>
<dbReference type="SUPFAM" id="SSF51445">
    <property type="entry name" value="(Trans)glycosidases"/>
    <property type="match status" value="1"/>
</dbReference>
<keyword evidence="6" id="KW-1185">Reference proteome</keyword>
<proteinExistence type="predicted"/>
<dbReference type="PANTHER" id="PTHR45708:SF49">
    <property type="entry name" value="ENDOCHITINASE"/>
    <property type="match status" value="1"/>
</dbReference>
<dbReference type="InterPro" id="IPR001223">
    <property type="entry name" value="Glyco_hydro18_cat"/>
</dbReference>
<feature type="signal peptide" evidence="3">
    <location>
        <begin position="1"/>
        <end position="16"/>
    </location>
</feature>
<comment type="caution">
    <text evidence="5">The sequence shown here is derived from an EMBL/GenBank/DDBJ whole genome shotgun (WGS) entry which is preliminary data.</text>
</comment>
<organism evidence="5 6">
    <name type="scientific">Planoprotostelium fungivorum</name>
    <dbReference type="NCBI Taxonomy" id="1890364"/>
    <lineage>
        <taxon>Eukaryota</taxon>
        <taxon>Amoebozoa</taxon>
        <taxon>Evosea</taxon>
        <taxon>Variosea</taxon>
        <taxon>Cavosteliida</taxon>
        <taxon>Cavosteliaceae</taxon>
        <taxon>Planoprotostelium</taxon>
    </lineage>
</organism>
<evidence type="ECO:0000256" key="3">
    <source>
        <dbReference type="SAM" id="SignalP"/>
    </source>
</evidence>
<keyword evidence="2" id="KW-0326">Glycosidase</keyword>
<dbReference type="PROSITE" id="PS51910">
    <property type="entry name" value="GH18_2"/>
    <property type="match status" value="1"/>
</dbReference>
<dbReference type="EMBL" id="MDYQ01000040">
    <property type="protein sequence ID" value="PRP85726.1"/>
    <property type="molecule type" value="Genomic_DNA"/>
</dbReference>